<reference evidence="2" key="1">
    <citation type="submission" date="2018-11" db="EMBL/GenBank/DDBJ databases">
        <authorList>
            <consortium name="Pathogen Informatics"/>
        </authorList>
    </citation>
    <scope>NUCLEOTIDE SEQUENCE</scope>
</reference>
<dbReference type="OrthoDB" id="6782675at2759"/>
<proteinExistence type="predicted"/>
<feature type="region of interest" description="Disordered" evidence="1">
    <location>
        <begin position="174"/>
        <end position="202"/>
    </location>
</feature>
<name>A0A3S5B5R1_9PLAT</name>
<keyword evidence="3" id="KW-1185">Reference proteome</keyword>
<evidence type="ECO:0000313" key="2">
    <source>
        <dbReference type="EMBL" id="VEL37316.1"/>
    </source>
</evidence>
<organism evidence="2 3">
    <name type="scientific">Protopolystoma xenopodis</name>
    <dbReference type="NCBI Taxonomy" id="117903"/>
    <lineage>
        <taxon>Eukaryota</taxon>
        <taxon>Metazoa</taxon>
        <taxon>Spiralia</taxon>
        <taxon>Lophotrochozoa</taxon>
        <taxon>Platyhelminthes</taxon>
        <taxon>Monogenea</taxon>
        <taxon>Polyopisthocotylea</taxon>
        <taxon>Polystomatidea</taxon>
        <taxon>Polystomatidae</taxon>
        <taxon>Protopolystoma</taxon>
    </lineage>
</organism>
<evidence type="ECO:0008006" key="4">
    <source>
        <dbReference type="Google" id="ProtNLM"/>
    </source>
</evidence>
<dbReference type="AlphaFoldDB" id="A0A3S5B5R1"/>
<gene>
    <name evidence="2" type="ORF">PXEA_LOCUS30756</name>
</gene>
<dbReference type="Proteomes" id="UP000784294">
    <property type="component" value="Unassembled WGS sequence"/>
</dbReference>
<sequence length="202" mass="23854">MEFWDGDLDKLTGIFLGDGYPNEVIQRNIRPTLSNWNIQVVMKEKSTLFTSLPMQHERVDKLDCSGAYCISYGACDQKYIDETRRKISTRIKEHQRLCRKMDTERSEVAKHIAQTGHEINWKATERRAPYGDNTRKRKIRKAIDTLWEKNLMDRKLEEGRISDNFAYCANKLGENKNRARPKKRRCLDQGSTANRRKRDREE</sequence>
<comment type="caution">
    <text evidence="2">The sequence shown here is derived from an EMBL/GenBank/DDBJ whole genome shotgun (WGS) entry which is preliminary data.</text>
</comment>
<accession>A0A3S5B5R1</accession>
<protein>
    <recommendedName>
        <fullName evidence="4">GIY-YIG domain-containing protein</fullName>
    </recommendedName>
</protein>
<dbReference type="EMBL" id="CAAALY010254604">
    <property type="protein sequence ID" value="VEL37316.1"/>
    <property type="molecule type" value="Genomic_DNA"/>
</dbReference>
<evidence type="ECO:0000313" key="3">
    <source>
        <dbReference type="Proteomes" id="UP000784294"/>
    </source>
</evidence>
<evidence type="ECO:0000256" key="1">
    <source>
        <dbReference type="SAM" id="MobiDB-lite"/>
    </source>
</evidence>